<keyword evidence="3" id="KW-1185">Reference proteome</keyword>
<feature type="compositionally biased region" description="Polar residues" evidence="1">
    <location>
        <begin position="1"/>
        <end position="26"/>
    </location>
</feature>
<dbReference type="Proteomes" id="UP000827986">
    <property type="component" value="Unassembled WGS sequence"/>
</dbReference>
<comment type="caution">
    <text evidence="2">The sequence shown here is derived from an EMBL/GenBank/DDBJ whole genome shotgun (WGS) entry which is preliminary data.</text>
</comment>
<proteinExistence type="predicted"/>
<reference evidence="2" key="1">
    <citation type="submission" date="2021-09" db="EMBL/GenBank/DDBJ databases">
        <title>The genome of Mauremys mutica provides insights into the evolution of semi-aquatic lifestyle.</title>
        <authorList>
            <person name="Gong S."/>
            <person name="Gao Y."/>
        </authorList>
    </citation>
    <scope>NUCLEOTIDE SEQUENCE</scope>
    <source>
        <strain evidence="2">MM-2020</strain>
        <tissue evidence="2">Muscle</tissue>
    </source>
</reference>
<feature type="region of interest" description="Disordered" evidence="1">
    <location>
        <begin position="1"/>
        <end position="39"/>
    </location>
</feature>
<dbReference type="EMBL" id="JAHDVG010000471">
    <property type="protein sequence ID" value="KAH1179585.1"/>
    <property type="molecule type" value="Genomic_DNA"/>
</dbReference>
<evidence type="ECO:0000256" key="1">
    <source>
        <dbReference type="SAM" id="MobiDB-lite"/>
    </source>
</evidence>
<evidence type="ECO:0000313" key="3">
    <source>
        <dbReference type="Proteomes" id="UP000827986"/>
    </source>
</evidence>
<organism evidence="2 3">
    <name type="scientific">Mauremys mutica</name>
    <name type="common">yellowpond turtle</name>
    <dbReference type="NCBI Taxonomy" id="74926"/>
    <lineage>
        <taxon>Eukaryota</taxon>
        <taxon>Metazoa</taxon>
        <taxon>Chordata</taxon>
        <taxon>Craniata</taxon>
        <taxon>Vertebrata</taxon>
        <taxon>Euteleostomi</taxon>
        <taxon>Archelosauria</taxon>
        <taxon>Testudinata</taxon>
        <taxon>Testudines</taxon>
        <taxon>Cryptodira</taxon>
        <taxon>Durocryptodira</taxon>
        <taxon>Testudinoidea</taxon>
        <taxon>Geoemydidae</taxon>
        <taxon>Geoemydinae</taxon>
        <taxon>Mauremys</taxon>
    </lineage>
</organism>
<accession>A0A9D3XIB2</accession>
<name>A0A9D3XIB2_9SAUR</name>
<sequence length="99" mass="10841">MKISSPTRTSIPTLTTNRCLQPSASKNPEDVPPHGTGTGMGQALDFQGWIVSFNLLWCAGVRSSRPSIRHSCGYVLWKEGSRNTRYSPDPCDTTLISTD</sequence>
<evidence type="ECO:0000313" key="2">
    <source>
        <dbReference type="EMBL" id="KAH1179585.1"/>
    </source>
</evidence>
<gene>
    <name evidence="2" type="ORF">KIL84_005635</name>
</gene>
<protein>
    <submittedName>
        <fullName evidence="2">Uncharacterized protein</fullName>
    </submittedName>
</protein>
<dbReference type="AlphaFoldDB" id="A0A9D3XIB2"/>